<feature type="chain" id="PRO_5047043369" description="Lipoprotein" evidence="1">
    <location>
        <begin position="26"/>
        <end position="207"/>
    </location>
</feature>
<dbReference type="PROSITE" id="PS51257">
    <property type="entry name" value="PROKAR_LIPOPROTEIN"/>
    <property type="match status" value="1"/>
</dbReference>
<keyword evidence="1" id="KW-0732">Signal</keyword>
<evidence type="ECO:0008006" key="4">
    <source>
        <dbReference type="Google" id="ProtNLM"/>
    </source>
</evidence>
<accession>A0ABM8T421</accession>
<reference evidence="2 3" key="1">
    <citation type="submission" date="2021-02" db="EMBL/GenBank/DDBJ databases">
        <authorList>
            <person name="Vanwijnsberghe S."/>
        </authorList>
    </citation>
    <scope>NUCLEOTIDE SEQUENCE [LARGE SCALE GENOMIC DNA]</scope>
    <source>
        <strain evidence="2 3">R-69776</strain>
    </source>
</reference>
<dbReference type="NCBIfam" id="NF047637">
    <property type="entry name" value="lipo_CC0125"/>
    <property type="match status" value="1"/>
</dbReference>
<evidence type="ECO:0000313" key="3">
    <source>
        <dbReference type="Proteomes" id="UP000673821"/>
    </source>
</evidence>
<feature type="signal peptide" evidence="1">
    <location>
        <begin position="1"/>
        <end position="25"/>
    </location>
</feature>
<organism evidence="2 3">
    <name type="scientific">Paraburkholderia nemoris</name>
    <dbReference type="NCBI Taxonomy" id="2793076"/>
    <lineage>
        <taxon>Bacteria</taxon>
        <taxon>Pseudomonadati</taxon>
        <taxon>Pseudomonadota</taxon>
        <taxon>Betaproteobacteria</taxon>
        <taxon>Burkholderiales</taxon>
        <taxon>Burkholderiaceae</taxon>
        <taxon>Paraburkholderia</taxon>
    </lineage>
</organism>
<dbReference type="RefSeq" id="WP_054039908.1">
    <property type="nucleotide sequence ID" value="NZ_CAJNAW010000064.1"/>
</dbReference>
<evidence type="ECO:0000256" key="1">
    <source>
        <dbReference type="SAM" id="SignalP"/>
    </source>
</evidence>
<dbReference type="EMBL" id="CAJNBH010000039">
    <property type="protein sequence ID" value="CAE6853901.1"/>
    <property type="molecule type" value="Genomic_DNA"/>
</dbReference>
<protein>
    <recommendedName>
        <fullName evidence="4">Lipoprotein</fullName>
    </recommendedName>
</protein>
<keyword evidence="3" id="KW-1185">Reference proteome</keyword>
<sequence length="207" mass="22461">MKSNIKKTVLVFAVLAATAALTGCATPYQSEGLTGGYKDRQIDDQTLHVQFWGNGYSTQQAVHKYFLYRCAELTQQHGFKYFMVVPPAMSGALVPTGNLVRSSGFDHSMMQKTAYYVPIIIPSGGGGTNRHEESADIRMFNDDAVLTIKVAGWDAAEVIEQLGPYVSSNGKTPADLPKAWVFEPGHSKVRAEDLLPSAPKKSTVSGT</sequence>
<gene>
    <name evidence="2" type="ORF">R69776_07640</name>
</gene>
<proteinExistence type="predicted"/>
<name>A0ABM8T421_9BURK</name>
<dbReference type="Proteomes" id="UP000673821">
    <property type="component" value="Unassembled WGS sequence"/>
</dbReference>
<evidence type="ECO:0000313" key="2">
    <source>
        <dbReference type="EMBL" id="CAE6853901.1"/>
    </source>
</evidence>
<comment type="caution">
    <text evidence="2">The sequence shown here is derived from an EMBL/GenBank/DDBJ whole genome shotgun (WGS) entry which is preliminary data.</text>
</comment>